<sequence length="172" mass="18813">MRSKSKESPQSQSKRSDPDPIPNPIEAAKPPKIVVKNLNSAFSDISEEITADPSIPSSLVTDPDISEVDLLEASINSPDTMDQESAVPKKPTKVLIAMDEPEPKREIGNSDTMKEVREEKGWSSNQGSLMKLNIWILCALTWVALLANFLLVFQHYGSRDEGEGPASSLPPT</sequence>
<evidence type="ECO:0000313" key="3">
    <source>
        <dbReference type="EMBL" id="KAJ0966701.1"/>
    </source>
</evidence>
<comment type="caution">
    <text evidence="3">The sequence shown here is derived from an EMBL/GenBank/DDBJ whole genome shotgun (WGS) entry which is preliminary data.</text>
</comment>
<feature type="region of interest" description="Disordered" evidence="1">
    <location>
        <begin position="75"/>
        <end position="113"/>
    </location>
</feature>
<keyword evidence="2" id="KW-0812">Transmembrane</keyword>
<dbReference type="OrthoDB" id="10575127at2759"/>
<dbReference type="AlphaFoldDB" id="A0A9D5C4S7"/>
<feature type="transmembrane region" description="Helical" evidence="2">
    <location>
        <begin position="132"/>
        <end position="153"/>
    </location>
</feature>
<reference evidence="3" key="2">
    <citation type="journal article" date="2022" name="Hortic Res">
        <title>The genome of Dioscorea zingiberensis sheds light on the biosynthesis, origin and evolution of the medicinally important diosgenin saponins.</title>
        <authorList>
            <person name="Li Y."/>
            <person name="Tan C."/>
            <person name="Li Z."/>
            <person name="Guo J."/>
            <person name="Li S."/>
            <person name="Chen X."/>
            <person name="Wang C."/>
            <person name="Dai X."/>
            <person name="Yang H."/>
            <person name="Song W."/>
            <person name="Hou L."/>
            <person name="Xu J."/>
            <person name="Tong Z."/>
            <person name="Xu A."/>
            <person name="Yuan X."/>
            <person name="Wang W."/>
            <person name="Yang Q."/>
            <person name="Chen L."/>
            <person name="Sun Z."/>
            <person name="Wang K."/>
            <person name="Pan B."/>
            <person name="Chen J."/>
            <person name="Bao Y."/>
            <person name="Liu F."/>
            <person name="Qi X."/>
            <person name="Gang D.R."/>
            <person name="Wen J."/>
            <person name="Li J."/>
        </authorList>
    </citation>
    <scope>NUCLEOTIDE SEQUENCE</scope>
    <source>
        <strain evidence="3">Dzin_1.0</strain>
    </source>
</reference>
<reference evidence="3" key="1">
    <citation type="submission" date="2021-03" db="EMBL/GenBank/DDBJ databases">
        <authorList>
            <person name="Li Z."/>
            <person name="Yang C."/>
        </authorList>
    </citation>
    <scope>NUCLEOTIDE SEQUENCE</scope>
    <source>
        <strain evidence="3">Dzin_1.0</strain>
        <tissue evidence="3">Leaf</tissue>
    </source>
</reference>
<gene>
    <name evidence="3" type="ORF">J5N97_023618</name>
</gene>
<keyword evidence="4" id="KW-1185">Reference proteome</keyword>
<name>A0A9D5C4S7_9LILI</name>
<organism evidence="3 4">
    <name type="scientific">Dioscorea zingiberensis</name>
    <dbReference type="NCBI Taxonomy" id="325984"/>
    <lineage>
        <taxon>Eukaryota</taxon>
        <taxon>Viridiplantae</taxon>
        <taxon>Streptophyta</taxon>
        <taxon>Embryophyta</taxon>
        <taxon>Tracheophyta</taxon>
        <taxon>Spermatophyta</taxon>
        <taxon>Magnoliopsida</taxon>
        <taxon>Liliopsida</taxon>
        <taxon>Dioscoreales</taxon>
        <taxon>Dioscoreaceae</taxon>
        <taxon>Dioscorea</taxon>
    </lineage>
</organism>
<dbReference type="Proteomes" id="UP001085076">
    <property type="component" value="Miscellaneous, Linkage group lg07"/>
</dbReference>
<keyword evidence="2" id="KW-0472">Membrane</keyword>
<protein>
    <submittedName>
        <fullName evidence="3">Uncharacterized protein</fullName>
    </submittedName>
</protein>
<keyword evidence="2" id="KW-1133">Transmembrane helix</keyword>
<evidence type="ECO:0000256" key="2">
    <source>
        <dbReference type="SAM" id="Phobius"/>
    </source>
</evidence>
<accession>A0A9D5C4S7</accession>
<feature type="compositionally biased region" description="Basic and acidic residues" evidence="1">
    <location>
        <begin position="101"/>
        <end position="113"/>
    </location>
</feature>
<evidence type="ECO:0000313" key="4">
    <source>
        <dbReference type="Proteomes" id="UP001085076"/>
    </source>
</evidence>
<dbReference type="EMBL" id="JAGGNH010000007">
    <property type="protein sequence ID" value="KAJ0966701.1"/>
    <property type="molecule type" value="Genomic_DNA"/>
</dbReference>
<feature type="region of interest" description="Disordered" evidence="1">
    <location>
        <begin position="1"/>
        <end position="32"/>
    </location>
</feature>
<evidence type="ECO:0000256" key="1">
    <source>
        <dbReference type="SAM" id="MobiDB-lite"/>
    </source>
</evidence>
<proteinExistence type="predicted"/>